<evidence type="ECO:0000313" key="3">
    <source>
        <dbReference type="Proteomes" id="UP000198379"/>
    </source>
</evidence>
<name>A0A238WTS8_9FLAO</name>
<dbReference type="EMBL" id="FZNY01000001">
    <property type="protein sequence ID" value="SNR49813.1"/>
    <property type="molecule type" value="Genomic_DNA"/>
</dbReference>
<dbReference type="Proteomes" id="UP000198379">
    <property type="component" value="Unassembled WGS sequence"/>
</dbReference>
<dbReference type="AlphaFoldDB" id="A0A238WTS8"/>
<sequence length="77" mass="8781">MGLLFVLIGYILDFKNDKENFIKELAVGVAYFVGNFILALILHYIFGIHYLLCIFAFAIEIVLLFSIKAYIQSKEAS</sequence>
<keyword evidence="1" id="KW-0812">Transmembrane</keyword>
<protein>
    <submittedName>
        <fullName evidence="2">Uncharacterized protein</fullName>
    </submittedName>
</protein>
<reference evidence="2 3" key="1">
    <citation type="submission" date="2017-06" db="EMBL/GenBank/DDBJ databases">
        <authorList>
            <person name="Kim H.J."/>
            <person name="Triplett B.A."/>
        </authorList>
    </citation>
    <scope>NUCLEOTIDE SEQUENCE [LARGE SCALE GENOMIC DNA]</scope>
    <source>
        <strain evidence="2 3">DSM 25597</strain>
    </source>
</reference>
<feature type="transmembrane region" description="Helical" evidence="1">
    <location>
        <begin position="21"/>
        <end position="42"/>
    </location>
</feature>
<keyword evidence="1" id="KW-0472">Membrane</keyword>
<keyword evidence="1" id="KW-1133">Transmembrane helix</keyword>
<proteinExistence type="predicted"/>
<keyword evidence="3" id="KW-1185">Reference proteome</keyword>
<dbReference type="RefSeq" id="WP_089370722.1">
    <property type="nucleotide sequence ID" value="NZ_FZNY01000001.1"/>
</dbReference>
<feature type="transmembrane region" description="Helical" evidence="1">
    <location>
        <begin position="48"/>
        <end position="71"/>
    </location>
</feature>
<gene>
    <name evidence="2" type="ORF">SAMN06265376_1011470</name>
</gene>
<accession>A0A238WTS8</accession>
<evidence type="ECO:0000313" key="2">
    <source>
        <dbReference type="EMBL" id="SNR49813.1"/>
    </source>
</evidence>
<organism evidence="2 3">
    <name type="scientific">Dokdonia pacifica</name>
    <dbReference type="NCBI Taxonomy" id="1627892"/>
    <lineage>
        <taxon>Bacteria</taxon>
        <taxon>Pseudomonadati</taxon>
        <taxon>Bacteroidota</taxon>
        <taxon>Flavobacteriia</taxon>
        <taxon>Flavobacteriales</taxon>
        <taxon>Flavobacteriaceae</taxon>
        <taxon>Dokdonia</taxon>
    </lineage>
</organism>
<evidence type="ECO:0000256" key="1">
    <source>
        <dbReference type="SAM" id="Phobius"/>
    </source>
</evidence>